<protein>
    <submittedName>
        <fullName evidence="1">Uncharacterized protein</fullName>
    </submittedName>
</protein>
<dbReference type="RefSeq" id="WP_184461828.1">
    <property type="nucleotide sequence ID" value="NZ_JACHHW010000003.1"/>
</dbReference>
<dbReference type="Proteomes" id="UP000536640">
    <property type="component" value="Unassembled WGS sequence"/>
</dbReference>
<name>A0A840R3X8_9GAMM</name>
<sequence>MIRILSKLLTGSALFLLVACGGDDSGRKLWDPDPTWDNVGDAVRATDISMTTNYAKVKSETFGAVTDRVKRWDVDPASNKFIPVQINGVSFVEEALDIIEEKLGRQLFDRESLVGVDPASINYGLIFREGTARGPGDEADGINCGHVGAKDSSVSYEPDWYDETGAPQVALSVNIGSPTVEGRSCTVSLGLVIHEIFHALGKNLHYEGFGESPRGVPLNHQNRIAYTTLYNIYFHDLLTHKDDIVLQFPFGQEAADAEIEGRVGIGYNP</sequence>
<reference evidence="1 2" key="1">
    <citation type="submission" date="2020-08" db="EMBL/GenBank/DDBJ databases">
        <title>Genomic Encyclopedia of Type Strains, Phase IV (KMG-IV): sequencing the most valuable type-strain genomes for metagenomic binning, comparative biology and taxonomic classification.</title>
        <authorList>
            <person name="Goeker M."/>
        </authorList>
    </citation>
    <scope>NUCLEOTIDE SEQUENCE [LARGE SCALE GENOMIC DNA]</scope>
    <source>
        <strain evidence="1 2">DSM 25701</strain>
    </source>
</reference>
<evidence type="ECO:0000313" key="1">
    <source>
        <dbReference type="EMBL" id="MBB5187101.1"/>
    </source>
</evidence>
<dbReference type="EMBL" id="JACHHW010000003">
    <property type="protein sequence ID" value="MBB5187101.1"/>
    <property type="molecule type" value="Genomic_DNA"/>
</dbReference>
<gene>
    <name evidence="1" type="ORF">HNQ57_001364</name>
</gene>
<keyword evidence="2" id="KW-1185">Reference proteome</keyword>
<accession>A0A840R3X8</accession>
<dbReference type="AlphaFoldDB" id="A0A840R3X8"/>
<comment type="caution">
    <text evidence="1">The sequence shown here is derived from an EMBL/GenBank/DDBJ whole genome shotgun (WGS) entry which is preliminary data.</text>
</comment>
<evidence type="ECO:0000313" key="2">
    <source>
        <dbReference type="Proteomes" id="UP000536640"/>
    </source>
</evidence>
<dbReference type="PROSITE" id="PS51257">
    <property type="entry name" value="PROKAR_LIPOPROTEIN"/>
    <property type="match status" value="1"/>
</dbReference>
<proteinExistence type="predicted"/>
<organism evidence="1 2">
    <name type="scientific">Zhongshania antarctica</name>
    <dbReference type="NCBI Taxonomy" id="641702"/>
    <lineage>
        <taxon>Bacteria</taxon>
        <taxon>Pseudomonadati</taxon>
        <taxon>Pseudomonadota</taxon>
        <taxon>Gammaproteobacteria</taxon>
        <taxon>Cellvibrionales</taxon>
        <taxon>Spongiibacteraceae</taxon>
        <taxon>Zhongshania</taxon>
    </lineage>
</organism>